<dbReference type="STRING" id="1299341.SAMN05444005_101629"/>
<name>A0A1H8ZCI6_9FLAO</name>
<evidence type="ECO:0008006" key="3">
    <source>
        <dbReference type="Google" id="ProtNLM"/>
    </source>
</evidence>
<dbReference type="EMBL" id="FOEI01000001">
    <property type="protein sequence ID" value="SEP62129.1"/>
    <property type="molecule type" value="Genomic_DNA"/>
</dbReference>
<dbReference type="Proteomes" id="UP000198648">
    <property type="component" value="Unassembled WGS sequence"/>
</dbReference>
<sequence>MRILLFALSVLFVSCTNKSEEKEAQPKEEFEMYEISEMAGLMEQMYVENTRLKERIMNNDSLGKFPEYFNKIEKATFTKGKERDDFFNTNAQTFLQLQAEIYTAKDSKKAFNEMVDQCITCHEVKCGGPIMRIKKLYIK</sequence>
<evidence type="ECO:0000313" key="1">
    <source>
        <dbReference type="EMBL" id="SEP62129.1"/>
    </source>
</evidence>
<dbReference type="OrthoDB" id="982229at2"/>
<evidence type="ECO:0000313" key="2">
    <source>
        <dbReference type="Proteomes" id="UP000198648"/>
    </source>
</evidence>
<dbReference type="PROSITE" id="PS51257">
    <property type="entry name" value="PROKAR_LIPOPROTEIN"/>
    <property type="match status" value="1"/>
</dbReference>
<reference evidence="1 2" key="1">
    <citation type="submission" date="2016-10" db="EMBL/GenBank/DDBJ databases">
        <authorList>
            <person name="de Groot N.N."/>
        </authorList>
    </citation>
    <scope>NUCLEOTIDE SEQUENCE [LARGE SCALE GENOMIC DNA]</scope>
    <source>
        <strain evidence="1 2">DSM 27078</strain>
    </source>
</reference>
<keyword evidence="2" id="KW-1185">Reference proteome</keyword>
<proteinExistence type="predicted"/>
<organism evidence="1 2">
    <name type="scientific">Flavobacterium urocaniciphilum</name>
    <dbReference type="NCBI Taxonomy" id="1299341"/>
    <lineage>
        <taxon>Bacteria</taxon>
        <taxon>Pseudomonadati</taxon>
        <taxon>Bacteroidota</taxon>
        <taxon>Flavobacteriia</taxon>
        <taxon>Flavobacteriales</taxon>
        <taxon>Flavobacteriaceae</taxon>
        <taxon>Flavobacterium</taxon>
    </lineage>
</organism>
<dbReference type="AlphaFoldDB" id="A0A1H8ZCI6"/>
<protein>
    <recommendedName>
        <fullName evidence="3">Cytochrome C</fullName>
    </recommendedName>
</protein>
<dbReference type="RefSeq" id="WP_091464967.1">
    <property type="nucleotide sequence ID" value="NZ_FOEI01000001.1"/>
</dbReference>
<accession>A0A1H8ZCI6</accession>
<gene>
    <name evidence="1" type="ORF">SAMN05444005_101629</name>
</gene>